<dbReference type="PANTHER" id="PTHR44846:SF1">
    <property type="entry name" value="MANNOSYL-D-GLYCERATE TRANSPORT_METABOLISM SYSTEM REPRESSOR MNGR-RELATED"/>
    <property type="match status" value="1"/>
</dbReference>
<keyword evidence="1" id="KW-0805">Transcription regulation</keyword>
<evidence type="ECO:0000256" key="3">
    <source>
        <dbReference type="ARBA" id="ARBA00023163"/>
    </source>
</evidence>
<organism evidence="5 6">
    <name type="scientific">Neobacillus paridis</name>
    <dbReference type="NCBI Taxonomy" id="2803862"/>
    <lineage>
        <taxon>Bacteria</taxon>
        <taxon>Bacillati</taxon>
        <taxon>Bacillota</taxon>
        <taxon>Bacilli</taxon>
        <taxon>Bacillales</taxon>
        <taxon>Bacillaceae</taxon>
        <taxon>Neobacillus</taxon>
    </lineage>
</organism>
<feature type="domain" description="HTH gntR-type" evidence="4">
    <location>
        <begin position="17"/>
        <end position="85"/>
    </location>
</feature>
<evidence type="ECO:0000256" key="2">
    <source>
        <dbReference type="ARBA" id="ARBA00023125"/>
    </source>
</evidence>
<dbReference type="InterPro" id="IPR000524">
    <property type="entry name" value="Tscrpt_reg_HTH_GntR"/>
</dbReference>
<dbReference type="RefSeq" id="WP_202655573.1">
    <property type="nucleotide sequence ID" value="NZ_JAESWB010000319.1"/>
</dbReference>
<dbReference type="Proteomes" id="UP000623967">
    <property type="component" value="Unassembled WGS sequence"/>
</dbReference>
<dbReference type="SUPFAM" id="SSF46785">
    <property type="entry name" value="Winged helix' DNA-binding domain"/>
    <property type="match status" value="1"/>
</dbReference>
<dbReference type="InterPro" id="IPR011663">
    <property type="entry name" value="UTRA"/>
</dbReference>
<keyword evidence="6" id="KW-1185">Reference proteome</keyword>
<accession>A0ABS1TT19</accession>
<dbReference type="PROSITE" id="PS50949">
    <property type="entry name" value="HTH_GNTR"/>
    <property type="match status" value="1"/>
</dbReference>
<gene>
    <name evidence="5" type="ORF">JK635_19335</name>
</gene>
<dbReference type="SUPFAM" id="SSF64288">
    <property type="entry name" value="Chorismate lyase-like"/>
    <property type="match status" value="1"/>
</dbReference>
<dbReference type="InterPro" id="IPR036390">
    <property type="entry name" value="WH_DNA-bd_sf"/>
</dbReference>
<dbReference type="EMBL" id="JAESWB010000319">
    <property type="protein sequence ID" value="MBL4954318.1"/>
    <property type="molecule type" value="Genomic_DNA"/>
</dbReference>
<name>A0ABS1TT19_9BACI</name>
<dbReference type="InterPro" id="IPR050679">
    <property type="entry name" value="Bact_HTH_transcr_reg"/>
</dbReference>
<evidence type="ECO:0000259" key="4">
    <source>
        <dbReference type="PROSITE" id="PS50949"/>
    </source>
</evidence>
<reference evidence="5 6" key="1">
    <citation type="submission" date="2021-01" db="EMBL/GenBank/DDBJ databases">
        <title>Genome public.</title>
        <authorList>
            <person name="Liu C."/>
            <person name="Sun Q."/>
        </authorList>
    </citation>
    <scope>NUCLEOTIDE SEQUENCE [LARGE SCALE GENOMIC DNA]</scope>
    <source>
        <strain evidence="5 6">YIM B02564</strain>
    </source>
</reference>
<dbReference type="InterPro" id="IPR036388">
    <property type="entry name" value="WH-like_DNA-bd_sf"/>
</dbReference>
<dbReference type="Gene3D" id="1.10.10.10">
    <property type="entry name" value="Winged helix-like DNA-binding domain superfamily/Winged helix DNA-binding domain"/>
    <property type="match status" value="1"/>
</dbReference>
<dbReference type="CDD" id="cd07377">
    <property type="entry name" value="WHTH_GntR"/>
    <property type="match status" value="1"/>
</dbReference>
<evidence type="ECO:0000313" key="6">
    <source>
        <dbReference type="Proteomes" id="UP000623967"/>
    </source>
</evidence>
<comment type="caution">
    <text evidence="5">The sequence shown here is derived from an EMBL/GenBank/DDBJ whole genome shotgun (WGS) entry which is preliminary data.</text>
</comment>
<dbReference type="PRINTS" id="PR00035">
    <property type="entry name" value="HTHGNTR"/>
</dbReference>
<evidence type="ECO:0000313" key="5">
    <source>
        <dbReference type="EMBL" id="MBL4954318.1"/>
    </source>
</evidence>
<keyword evidence="2" id="KW-0238">DNA-binding</keyword>
<proteinExistence type="predicted"/>
<dbReference type="InterPro" id="IPR028978">
    <property type="entry name" value="Chorismate_lyase_/UTRA_dom_sf"/>
</dbReference>
<sequence length="249" mass="28798">MRELFLALIMYQFKQQYPIYVQLRDILREQIENGVYLPGTAIPSENELSEEYGVNRLTVRTAIEELTKEGIVKPIQGKGVYVMGERMNRDLDTLSGFSNTIRGKNSNPKVNVLNQRVRKAGVKFSKVFHIDEEDEVHYIKRVCFVDGTPMSIEEIFVPKAILPNMNELNVADFSMYDLYHFYKINVTNAYQTLDIVTLDQNESRLLNINTSQAVYLFTSITYADEKTPIEYAKTYVRADLCEFTVTFSH</sequence>
<dbReference type="PANTHER" id="PTHR44846">
    <property type="entry name" value="MANNOSYL-D-GLYCERATE TRANSPORT/METABOLISM SYSTEM REPRESSOR MNGR-RELATED"/>
    <property type="match status" value="1"/>
</dbReference>
<dbReference type="Pfam" id="PF00392">
    <property type="entry name" value="GntR"/>
    <property type="match status" value="1"/>
</dbReference>
<dbReference type="Gene3D" id="3.40.1410.10">
    <property type="entry name" value="Chorismate lyase-like"/>
    <property type="match status" value="1"/>
</dbReference>
<keyword evidence="3" id="KW-0804">Transcription</keyword>
<dbReference type="Pfam" id="PF07702">
    <property type="entry name" value="UTRA"/>
    <property type="match status" value="1"/>
</dbReference>
<evidence type="ECO:0000256" key="1">
    <source>
        <dbReference type="ARBA" id="ARBA00023015"/>
    </source>
</evidence>
<dbReference type="SMART" id="SM00866">
    <property type="entry name" value="UTRA"/>
    <property type="match status" value="1"/>
</dbReference>
<dbReference type="SMART" id="SM00345">
    <property type="entry name" value="HTH_GNTR"/>
    <property type="match status" value="1"/>
</dbReference>
<protein>
    <submittedName>
        <fullName evidence="5">GntR family transcriptional regulator</fullName>
    </submittedName>
</protein>